<evidence type="ECO:0000259" key="3">
    <source>
        <dbReference type="Pfam" id="PF00892"/>
    </source>
</evidence>
<sequence>MTAAVLGLVAAVLSALGAVRTKGLVGELPARQLIGPLFLLNAVLVVPGALLDPWVLDGRVLVLHVASIACMALSTLAVFTLFQHGSASATTTAVAISPIPAMVAAALLLDEHPEPLRVAAAGVVVVAVLAALPGSFATLARGPAVVAVAGAAVGNGVLTVLSAELVAAGAGTFEIYLVRTLACGLVFAALVPPRDIPWRRLPALGGRALLVSGHFLAILFAVRHGSPVVVQTMVATAPLVALGIEHAAGSDRAGPRALVCGTLALVGVAAVVAG</sequence>
<evidence type="ECO:0000256" key="1">
    <source>
        <dbReference type="ARBA" id="ARBA00007362"/>
    </source>
</evidence>
<dbReference type="PANTHER" id="PTHR22911">
    <property type="entry name" value="ACYL-MALONYL CONDENSING ENZYME-RELATED"/>
    <property type="match status" value="1"/>
</dbReference>
<evidence type="ECO:0000313" key="4">
    <source>
        <dbReference type="EMBL" id="CAA9534946.1"/>
    </source>
</evidence>
<protein>
    <recommendedName>
        <fullName evidence="3">EamA domain-containing protein</fullName>
    </recommendedName>
</protein>
<keyword evidence="2" id="KW-0812">Transmembrane</keyword>
<feature type="transmembrane region" description="Helical" evidence="2">
    <location>
        <begin position="229"/>
        <end position="248"/>
    </location>
</feature>
<dbReference type="SUPFAM" id="SSF103481">
    <property type="entry name" value="Multidrug resistance efflux transporter EmrE"/>
    <property type="match status" value="2"/>
</dbReference>
<dbReference type="Pfam" id="PF00892">
    <property type="entry name" value="EamA"/>
    <property type="match status" value="2"/>
</dbReference>
<dbReference type="GO" id="GO:0016020">
    <property type="term" value="C:membrane"/>
    <property type="evidence" value="ECO:0007669"/>
    <property type="project" value="InterPro"/>
</dbReference>
<feature type="transmembrane region" description="Helical" evidence="2">
    <location>
        <begin position="142"/>
        <end position="161"/>
    </location>
</feature>
<name>A0A6J4TXF5_9ACTN</name>
<evidence type="ECO:0000256" key="2">
    <source>
        <dbReference type="SAM" id="Phobius"/>
    </source>
</evidence>
<dbReference type="EMBL" id="CADCWC010000203">
    <property type="protein sequence ID" value="CAA9534946.1"/>
    <property type="molecule type" value="Genomic_DNA"/>
</dbReference>
<feature type="transmembrane region" description="Helical" evidence="2">
    <location>
        <begin position="254"/>
        <end position="273"/>
    </location>
</feature>
<reference evidence="4" key="1">
    <citation type="submission" date="2020-02" db="EMBL/GenBank/DDBJ databases">
        <authorList>
            <person name="Meier V. D."/>
        </authorList>
    </citation>
    <scope>NUCLEOTIDE SEQUENCE</scope>
    <source>
        <strain evidence="4">AVDCRST_MAG79</strain>
    </source>
</reference>
<accession>A0A6J4TXF5</accession>
<gene>
    <name evidence="4" type="ORF">AVDCRST_MAG79-1270</name>
</gene>
<feature type="transmembrane region" description="Helical" evidence="2">
    <location>
        <begin position="173"/>
        <end position="192"/>
    </location>
</feature>
<keyword evidence="2" id="KW-0472">Membrane</keyword>
<feature type="transmembrane region" description="Helical" evidence="2">
    <location>
        <begin position="116"/>
        <end position="136"/>
    </location>
</feature>
<dbReference type="AlphaFoldDB" id="A0A6J4TXF5"/>
<comment type="similarity">
    <text evidence="1">Belongs to the EamA transporter family.</text>
</comment>
<organism evidence="4">
    <name type="scientific">uncultured Thermoleophilia bacterium</name>
    <dbReference type="NCBI Taxonomy" id="1497501"/>
    <lineage>
        <taxon>Bacteria</taxon>
        <taxon>Bacillati</taxon>
        <taxon>Actinomycetota</taxon>
        <taxon>Thermoleophilia</taxon>
        <taxon>environmental samples</taxon>
    </lineage>
</organism>
<dbReference type="InterPro" id="IPR037185">
    <property type="entry name" value="EmrE-like"/>
</dbReference>
<feature type="transmembrane region" description="Helical" evidence="2">
    <location>
        <begin position="33"/>
        <end position="51"/>
    </location>
</feature>
<proteinExistence type="inferred from homology"/>
<feature type="transmembrane region" description="Helical" evidence="2">
    <location>
        <begin position="60"/>
        <end position="82"/>
    </location>
</feature>
<dbReference type="InterPro" id="IPR000620">
    <property type="entry name" value="EamA_dom"/>
</dbReference>
<feature type="transmembrane region" description="Helical" evidence="2">
    <location>
        <begin position="88"/>
        <end position="109"/>
    </location>
</feature>
<feature type="domain" description="EamA" evidence="3">
    <location>
        <begin position="144"/>
        <end position="272"/>
    </location>
</feature>
<feature type="domain" description="EamA" evidence="3">
    <location>
        <begin position="2"/>
        <end position="129"/>
    </location>
</feature>
<feature type="transmembrane region" description="Helical" evidence="2">
    <location>
        <begin position="204"/>
        <end position="222"/>
    </location>
</feature>
<keyword evidence="2" id="KW-1133">Transmembrane helix</keyword>